<dbReference type="InterPro" id="IPR028098">
    <property type="entry name" value="Glyco_trans_4-like_N"/>
</dbReference>
<dbReference type="EC" id="2.4.-.-" evidence="5"/>
<organism evidence="5 6">
    <name type="scientific">Sphingomonas echinoides</name>
    <dbReference type="NCBI Taxonomy" id="59803"/>
    <lineage>
        <taxon>Bacteria</taxon>
        <taxon>Pseudomonadati</taxon>
        <taxon>Pseudomonadota</taxon>
        <taxon>Alphaproteobacteria</taxon>
        <taxon>Sphingomonadales</taxon>
        <taxon>Sphingomonadaceae</taxon>
        <taxon>Sphingomonas</taxon>
    </lineage>
</organism>
<dbReference type="PANTHER" id="PTHR12526:SF510">
    <property type="entry name" value="D-INOSITOL 3-PHOSPHATE GLYCOSYLTRANSFERASE"/>
    <property type="match status" value="1"/>
</dbReference>
<reference evidence="5 6" key="1">
    <citation type="submission" date="2023-11" db="EMBL/GenBank/DDBJ databases">
        <title>MicrobeMod: A computational toolkit for identifying prokaryotic methylation and restriction-modification with nanopore sequencing.</title>
        <authorList>
            <person name="Crits-Christoph A."/>
            <person name="Kang S.C."/>
            <person name="Lee H."/>
            <person name="Ostrov N."/>
        </authorList>
    </citation>
    <scope>NUCLEOTIDE SEQUENCE [LARGE SCALE GENOMIC DNA]</scope>
    <source>
        <strain evidence="5 6">ATCC 14820</strain>
    </source>
</reference>
<feature type="domain" description="Glycosyltransferase subfamily 4-like N-terminal" evidence="4">
    <location>
        <begin position="42"/>
        <end position="200"/>
    </location>
</feature>
<name>A0ABU4PTU2_9SPHN</name>
<evidence type="ECO:0000256" key="1">
    <source>
        <dbReference type="ARBA" id="ARBA00022676"/>
    </source>
</evidence>
<keyword evidence="1 5" id="KW-0328">Glycosyltransferase</keyword>
<evidence type="ECO:0000313" key="6">
    <source>
        <dbReference type="Proteomes" id="UP001279660"/>
    </source>
</evidence>
<dbReference type="PANTHER" id="PTHR12526">
    <property type="entry name" value="GLYCOSYLTRANSFERASE"/>
    <property type="match status" value="1"/>
</dbReference>
<keyword evidence="2 5" id="KW-0808">Transferase</keyword>
<comment type="caution">
    <text evidence="5">The sequence shown here is derived from an EMBL/GenBank/DDBJ whole genome shotgun (WGS) entry which is preliminary data.</text>
</comment>
<feature type="region of interest" description="Disordered" evidence="3">
    <location>
        <begin position="1"/>
        <end position="24"/>
    </location>
</feature>
<evidence type="ECO:0000256" key="3">
    <source>
        <dbReference type="SAM" id="MobiDB-lite"/>
    </source>
</evidence>
<accession>A0ABU4PTU2</accession>
<dbReference type="EMBL" id="JAWXXV010000001">
    <property type="protein sequence ID" value="MDX5985380.1"/>
    <property type="molecule type" value="Genomic_DNA"/>
</dbReference>
<dbReference type="CDD" id="cd03811">
    <property type="entry name" value="GT4_GT28_WabH-like"/>
    <property type="match status" value="1"/>
</dbReference>
<sequence length="419" mass="44360">MFDVASTPGDIGQRAQQHLARGSNRTQRAPLRVLTFLNSFAPGGVERIAARLHAAWTIAGVDAQMVVADASIAPPIALQALSQVHPKPRGRGVTRFAALLRGIPAIIARQRPDVLFCAGNTYTALAVALKLTLGPACPPIVVKISNDLVRPDMPLPLRYFYRRWLRIQGRHLDHFVGMAPAMRGEIARLVGVPQSRISVIADPALADADLRRLAAARDAVVRARPGRHYVAVGRLAPQKNFALLLEAFARIAKPDDTLRILGEGPERRALEAQAARLGIAGSVYMPGHVDPLDAWLAEADAFVLSSDYEGVPAVVIEALAAGLPIIATDCCCSMADLLGHGTLGQLVPTGDAAALAQAMMTLAPDSGATIAARRTAAATFTIESATDKYLGLMRTLAATRAAETAPDTPRNDPIPSPAA</sequence>
<keyword evidence="6" id="KW-1185">Reference proteome</keyword>
<dbReference type="Pfam" id="PF13692">
    <property type="entry name" value="Glyco_trans_1_4"/>
    <property type="match status" value="1"/>
</dbReference>
<protein>
    <submittedName>
        <fullName evidence="5">Glycosyltransferase</fullName>
        <ecNumber evidence="5">2.4.-.-</ecNumber>
    </submittedName>
</protein>
<dbReference type="Gene3D" id="3.40.50.2000">
    <property type="entry name" value="Glycogen Phosphorylase B"/>
    <property type="match status" value="2"/>
</dbReference>
<evidence type="ECO:0000256" key="2">
    <source>
        <dbReference type="ARBA" id="ARBA00022679"/>
    </source>
</evidence>
<evidence type="ECO:0000259" key="4">
    <source>
        <dbReference type="Pfam" id="PF13439"/>
    </source>
</evidence>
<dbReference type="RefSeq" id="WP_154651367.1">
    <property type="nucleotide sequence ID" value="NZ_JAWXXV010000001.1"/>
</dbReference>
<dbReference type="GO" id="GO:0016757">
    <property type="term" value="F:glycosyltransferase activity"/>
    <property type="evidence" value="ECO:0007669"/>
    <property type="project" value="UniProtKB-KW"/>
</dbReference>
<proteinExistence type="predicted"/>
<gene>
    <name evidence="5" type="ORF">SIL82_14070</name>
</gene>
<dbReference type="Pfam" id="PF13439">
    <property type="entry name" value="Glyco_transf_4"/>
    <property type="match status" value="1"/>
</dbReference>
<dbReference type="SUPFAM" id="SSF53756">
    <property type="entry name" value="UDP-Glycosyltransferase/glycogen phosphorylase"/>
    <property type="match status" value="1"/>
</dbReference>
<evidence type="ECO:0000313" key="5">
    <source>
        <dbReference type="EMBL" id="MDX5985380.1"/>
    </source>
</evidence>
<dbReference type="Proteomes" id="UP001279660">
    <property type="component" value="Unassembled WGS sequence"/>
</dbReference>